<dbReference type="InterPro" id="IPR050367">
    <property type="entry name" value="APC_superfamily"/>
</dbReference>
<keyword evidence="5 7" id="KW-1133">Transmembrane helix</keyword>
<feature type="transmembrane region" description="Helical" evidence="7">
    <location>
        <begin position="478"/>
        <end position="495"/>
    </location>
</feature>
<feature type="transmembrane region" description="Helical" evidence="7">
    <location>
        <begin position="86"/>
        <end position="106"/>
    </location>
</feature>
<proteinExistence type="predicted"/>
<evidence type="ECO:0000256" key="6">
    <source>
        <dbReference type="ARBA" id="ARBA00023136"/>
    </source>
</evidence>
<dbReference type="GeneID" id="97536582"/>
<keyword evidence="2" id="KW-0813">Transport</keyword>
<protein>
    <submittedName>
        <fullName evidence="9">Amino acid permease family protein</fullName>
    </submittedName>
    <submittedName>
        <fullName evidence="8">Probable transporter</fullName>
    </submittedName>
</protein>
<comment type="subcellular location">
    <subcellularLocation>
        <location evidence="1">Cell membrane</location>
        <topology evidence="1">Multi-pass membrane protein</topology>
    </subcellularLocation>
</comment>
<keyword evidence="10" id="KW-1185">Reference proteome</keyword>
<accession>A0A9P1P8S6</accession>
<dbReference type="Proteomes" id="UP000032811">
    <property type="component" value="Chromosome 1"/>
</dbReference>
<evidence type="ECO:0000313" key="9">
    <source>
        <dbReference type="EMBL" id="CEO32344.1"/>
    </source>
</evidence>
<feature type="transmembrane region" description="Helical" evidence="7">
    <location>
        <begin position="162"/>
        <end position="187"/>
    </location>
</feature>
<dbReference type="EMBL" id="LN679998">
    <property type="protein sequence ID" value="CEJ72819.1"/>
    <property type="molecule type" value="Genomic_DNA"/>
</dbReference>
<dbReference type="Pfam" id="PF13520">
    <property type="entry name" value="AA_permease_2"/>
    <property type="match status" value="1"/>
</dbReference>
<feature type="transmembrane region" description="Helical" evidence="7">
    <location>
        <begin position="319"/>
        <end position="339"/>
    </location>
</feature>
<dbReference type="AlphaFoldDB" id="A0A9P1P8S6"/>
<dbReference type="PIRSF" id="PIRSF006060">
    <property type="entry name" value="AA_transporter"/>
    <property type="match status" value="1"/>
</dbReference>
<feature type="transmembrane region" description="Helical" evidence="7">
    <location>
        <begin position="396"/>
        <end position="415"/>
    </location>
</feature>
<feature type="transmembrane region" description="Helical" evidence="7">
    <location>
        <begin position="217"/>
        <end position="239"/>
    </location>
</feature>
<dbReference type="EMBL" id="CDNY01000003">
    <property type="protein sequence ID" value="CEO32344.1"/>
    <property type="molecule type" value="Genomic_DNA"/>
</dbReference>
<dbReference type="NCBIfam" id="NF011775">
    <property type="entry name" value="PRK15238.1"/>
    <property type="match status" value="1"/>
</dbReference>
<sequence length="514" mass="55330">MAGNTNNAKKLTLVPLVLMIFTSVFGFANMPRAFFLMGYAAIPWYILSAVLFFIPYAFMMAEYGSAFKKESGGMYSWMEKSVGPKYAFVGTFMWYASYIIWMVNVASTLWIPLSNAIVGYDATSTWSLFGLSSVQTLGIIGALWIVLVTYVSTKGIEKITKVTSIGGTAVALLNLVLLIGGVAVVAMNKGEFAEPIHNVAKAFTNSPNPAYQTPVTVLSFLTFAIFAFGGLEVLGGLVDQTENAEKTFPKGLTLAAIVISIGYALGIFACGMFTNWSDILSGSNVNMANVAYVLMQNLGYQLGVAFGASEATSLVMGAWVARFVGLSMFLALSGAFFTLTYSPLKTLIEGAPKEVWPGKLGEIKNGMPINAMKVQAIIVIVMILVVSFGGKSAEKFFALLVLMTNVAMTIPYLFLSSAFPAFKKKQLEGKVDKAFVVYKSVGLATTFAVIIGILVGFANVFTIIEPTLSSPAGLTDTLTMIAGPVAFGLIGFWLYSRYDKKYGRKSNDNNKKAS</sequence>
<reference evidence="9" key="2">
    <citation type="submission" date="2015-01" db="EMBL/GenBank/DDBJ databases">
        <authorList>
            <person name="Aslett M.A."/>
            <person name="De Silva N."/>
        </authorList>
    </citation>
    <scope>NUCLEOTIDE SEQUENCE</scope>
    <source>
        <strain evidence="8 10">ATCC9714</strain>
        <strain evidence="9">UMC4404</strain>
    </source>
</reference>
<dbReference type="GO" id="GO:0005886">
    <property type="term" value="C:plasma membrane"/>
    <property type="evidence" value="ECO:0007669"/>
    <property type="project" value="UniProtKB-SubCell"/>
</dbReference>
<dbReference type="RefSeq" id="WP_021128842.1">
    <property type="nucleotide sequence ID" value="NZ_BDJI01000002.1"/>
</dbReference>
<evidence type="ECO:0000313" key="8">
    <source>
        <dbReference type="EMBL" id="CEJ72819.1"/>
    </source>
</evidence>
<evidence type="ECO:0000256" key="7">
    <source>
        <dbReference type="SAM" id="Phobius"/>
    </source>
</evidence>
<evidence type="ECO:0000256" key="3">
    <source>
        <dbReference type="ARBA" id="ARBA00022475"/>
    </source>
</evidence>
<evidence type="ECO:0000256" key="5">
    <source>
        <dbReference type="ARBA" id="ARBA00022989"/>
    </source>
</evidence>
<evidence type="ECO:0000256" key="1">
    <source>
        <dbReference type="ARBA" id="ARBA00004651"/>
    </source>
</evidence>
<dbReference type="PANTHER" id="PTHR42770">
    <property type="entry name" value="AMINO ACID TRANSPORTER-RELATED"/>
    <property type="match status" value="1"/>
</dbReference>
<keyword evidence="6 7" id="KW-0472">Membrane</keyword>
<gene>
    <name evidence="9" type="primary">yjeM_1</name>
    <name evidence="8" type="ORF">ATCC9714_07071</name>
    <name evidence="9" type="ORF">UMC4404_03241</name>
</gene>
<feature type="transmembrane region" description="Helical" evidence="7">
    <location>
        <begin position="251"/>
        <end position="274"/>
    </location>
</feature>
<evidence type="ECO:0000256" key="2">
    <source>
        <dbReference type="ARBA" id="ARBA00022448"/>
    </source>
</evidence>
<evidence type="ECO:0000256" key="4">
    <source>
        <dbReference type="ARBA" id="ARBA00022692"/>
    </source>
</evidence>
<feature type="transmembrane region" description="Helical" evidence="7">
    <location>
        <begin position="42"/>
        <end position="65"/>
    </location>
</feature>
<feature type="transmembrane region" description="Helical" evidence="7">
    <location>
        <begin position="374"/>
        <end position="390"/>
    </location>
</feature>
<evidence type="ECO:0000313" key="11">
    <source>
        <dbReference type="Proteomes" id="UP000049685"/>
    </source>
</evidence>
<reference evidence="11" key="1">
    <citation type="submission" date="2015-01" db="EMBL/GenBank/DDBJ databases">
        <authorList>
            <person name="Aslett A.Martin."/>
            <person name="De Silva Nishadi"/>
        </authorList>
    </citation>
    <scope>NUCLEOTIDE SEQUENCE [LARGE SCALE GENOMIC DNA]</scope>
    <source>
        <strain evidence="11">UMC4404</strain>
    </source>
</reference>
<feature type="transmembrane region" description="Helical" evidence="7">
    <location>
        <begin position="126"/>
        <end position="150"/>
    </location>
</feature>
<organism evidence="9 11">
    <name type="scientific">Paraclostridium sordellii</name>
    <name type="common">Clostridium sordellii</name>
    <dbReference type="NCBI Taxonomy" id="1505"/>
    <lineage>
        <taxon>Bacteria</taxon>
        <taxon>Bacillati</taxon>
        <taxon>Bacillota</taxon>
        <taxon>Clostridia</taxon>
        <taxon>Peptostreptococcales</taxon>
        <taxon>Peptostreptococcaceae</taxon>
        <taxon>Paraclostridium</taxon>
    </lineage>
</organism>
<dbReference type="Proteomes" id="UP000049685">
    <property type="component" value="Unassembled WGS sequence"/>
</dbReference>
<keyword evidence="4 7" id="KW-0812">Transmembrane</keyword>
<feature type="transmembrane region" description="Helical" evidence="7">
    <location>
        <begin position="12"/>
        <end position="30"/>
    </location>
</feature>
<dbReference type="GO" id="GO:0022857">
    <property type="term" value="F:transmembrane transporter activity"/>
    <property type="evidence" value="ECO:0007669"/>
    <property type="project" value="InterPro"/>
</dbReference>
<dbReference type="KEGG" id="psor:RSJ16_04430"/>
<feature type="transmembrane region" description="Helical" evidence="7">
    <location>
        <begin position="436"/>
        <end position="458"/>
    </location>
</feature>
<dbReference type="Gene3D" id="1.20.1740.10">
    <property type="entry name" value="Amino acid/polyamine transporter I"/>
    <property type="match status" value="1"/>
</dbReference>
<name>A0A9P1P8S6_PARSO</name>
<dbReference type="InterPro" id="IPR002293">
    <property type="entry name" value="AA/rel_permease1"/>
</dbReference>
<keyword evidence="3" id="KW-1003">Cell membrane</keyword>
<dbReference type="PANTHER" id="PTHR42770:SF15">
    <property type="entry name" value="GLUTAMATE_GAMMA-AMINOBUTYRATE ANTIPORTER-RELATED"/>
    <property type="match status" value="1"/>
</dbReference>
<evidence type="ECO:0000313" key="10">
    <source>
        <dbReference type="Proteomes" id="UP000032811"/>
    </source>
</evidence>